<dbReference type="InterPro" id="IPR004352">
    <property type="entry name" value="GH114_TIM-barrel"/>
</dbReference>
<dbReference type="PRINTS" id="PR01545">
    <property type="entry name" value="THEMAYE10DUF"/>
</dbReference>
<evidence type="ECO:0000313" key="3">
    <source>
        <dbReference type="Proteomes" id="UP000321272"/>
    </source>
</evidence>
<dbReference type="Gene3D" id="3.20.20.370">
    <property type="entry name" value="Glycoside hydrolase/deacetylase"/>
    <property type="match status" value="1"/>
</dbReference>
<dbReference type="PANTHER" id="PTHR35882:SF2">
    <property type="entry name" value="PELA"/>
    <property type="match status" value="1"/>
</dbReference>
<dbReference type="Pfam" id="PF03537">
    <property type="entry name" value="Glyco_hydro_114"/>
    <property type="match status" value="1"/>
</dbReference>
<dbReference type="PIRSF" id="PIRSF029570">
    <property type="entry name" value="UCP029570"/>
    <property type="match status" value="1"/>
</dbReference>
<accession>A0A5B8SVY8</accession>
<dbReference type="Proteomes" id="UP000321272">
    <property type="component" value="Chromosome"/>
</dbReference>
<dbReference type="InterPro" id="IPR016062">
    <property type="entry name" value="TM1410-rel"/>
</dbReference>
<dbReference type="OrthoDB" id="7292394at2"/>
<dbReference type="GO" id="GO:0005975">
    <property type="term" value="P:carbohydrate metabolic process"/>
    <property type="evidence" value="ECO:0007669"/>
    <property type="project" value="InterPro"/>
</dbReference>
<organism evidence="2 3">
    <name type="scientific">Pistricoccus aurantiacus</name>
    <dbReference type="NCBI Taxonomy" id="1883414"/>
    <lineage>
        <taxon>Bacteria</taxon>
        <taxon>Pseudomonadati</taxon>
        <taxon>Pseudomonadota</taxon>
        <taxon>Gammaproteobacteria</taxon>
        <taxon>Oceanospirillales</taxon>
        <taxon>Halomonadaceae</taxon>
        <taxon>Pistricoccus</taxon>
    </lineage>
</organism>
<protein>
    <recommendedName>
        <fullName evidence="1">Glycoside-hydrolase family GH114 TIM-barrel domain-containing protein</fullName>
    </recommendedName>
</protein>
<dbReference type="InterPro" id="IPR016925">
    <property type="entry name" value="UCP029570"/>
</dbReference>
<feature type="domain" description="Glycoside-hydrolase family GH114 TIM-barrel" evidence="1">
    <location>
        <begin position="23"/>
        <end position="249"/>
    </location>
</feature>
<evidence type="ECO:0000259" key="1">
    <source>
        <dbReference type="Pfam" id="PF03537"/>
    </source>
</evidence>
<dbReference type="EMBL" id="CP042382">
    <property type="protein sequence ID" value="QEA40886.1"/>
    <property type="molecule type" value="Genomic_DNA"/>
</dbReference>
<dbReference type="KEGG" id="paur:FGL86_09580"/>
<gene>
    <name evidence="2" type="ORF">FGL86_09580</name>
</gene>
<keyword evidence="3" id="KW-1185">Reference proteome</keyword>
<proteinExistence type="predicted"/>
<dbReference type="InterPro" id="IPR013785">
    <property type="entry name" value="Aldolase_TIM"/>
</dbReference>
<reference evidence="2 3" key="1">
    <citation type="submission" date="2019-06" db="EMBL/GenBank/DDBJ databases">
        <title>Genome analyses of bacteria isolated from kimchi.</title>
        <authorList>
            <person name="Lee S."/>
            <person name="Ahn S."/>
            <person name="Roh S."/>
        </authorList>
    </citation>
    <scope>NUCLEOTIDE SEQUENCE [LARGE SCALE GENOMIC DNA]</scope>
    <source>
        <strain evidence="2 3">CBA4606</strain>
    </source>
</reference>
<dbReference type="Gene3D" id="3.20.20.70">
    <property type="entry name" value="Aldolase class I"/>
    <property type="match status" value="1"/>
</dbReference>
<name>A0A5B8SVY8_9GAMM</name>
<sequence>MASEQPSVAFYYGSDIPFEQLDQFDWVVIEADSMAPGDQQRLARNGAQVFAYLSVGELEQWRKTTAPPPESSLMMDNPDWPARVADLTNPDWQEYLFEERVTKLWEQGYRAFFLDTLDSYQFFAKDSEEAAVQQTALVDIIQRLHERFPGIKLLLNRGFEVLDRVQDDIVGVAAESLYRRWNPSTGVYGNVPEEDSDWLLNQLTRIQDEYDLPVIAIDYVPAADREVARETARRIHEKGLIPWVSVPELNQVGVGLIEPVPRRALVFYNSKDVDDGMLSNTAAYQTLGVPLEYLGFAVEYRDVNKPLPEGVLNGRYAGILTWFQGPLEEGQQFGDWLSRQMQQGSKVAIFGALAFPLSGELSRMTGLQRVDGFDSATLEITDFDEMMGYEGMPDSPEFFQGGFRSRRESNKLHLTLEDAKGVRLSPVITGDWGGIAVSPWEVQNIGSQQRWLLDPFAFLKNSLDLPTFPVPDTTTENGSRFWTTQIDGDAFISHAEFPGAPFTGEIMLEEVLKRYDVPTTVSIVEGEFGPKSVRPQDGPELEPLAREIFALPWIELATHTFSHPFEWHKLKEGDLAGQGKTKAGFHYNLPLEGYRYSLEREIVGSANYIDRRLAPPGKRTEVVLWSGNALPPEKALAIIERNGMVNFNGGNTSITRDNPSLTQVSPMLRPVGDYLQVNAPIINENVYTNEMTSPLWGYRRVIETFQLTDMPRRLKPISIYYHFYSAGTPAALRALKQVYDYVLEQETLPVYVSTWSKLATSWYDVGVARHLDGSWRISGTTKNRTLRIPTELGWPDFARSSQVAGVRDIPQGRYVALSGADHARLVLDEEPPRSPYLKRANGRLTDWQVPSATHKTMTLSAEEVALVVELGATQGCRVNAPGASFTIIDDGVLLNYDQPGPATIEVFCD</sequence>
<evidence type="ECO:0000313" key="2">
    <source>
        <dbReference type="EMBL" id="QEA40886.1"/>
    </source>
</evidence>
<dbReference type="SUPFAM" id="SSF88713">
    <property type="entry name" value="Glycoside hydrolase/deacetylase"/>
    <property type="match status" value="1"/>
</dbReference>
<dbReference type="SUPFAM" id="SSF51445">
    <property type="entry name" value="(Trans)glycosidases"/>
    <property type="match status" value="1"/>
</dbReference>
<dbReference type="InterPro" id="IPR017853">
    <property type="entry name" value="GH"/>
</dbReference>
<dbReference type="AlphaFoldDB" id="A0A5B8SVY8"/>
<dbReference type="CDD" id="cd10922">
    <property type="entry name" value="CE4_PelA_like_C"/>
    <property type="match status" value="1"/>
</dbReference>
<dbReference type="InterPro" id="IPR011330">
    <property type="entry name" value="Glyco_hydro/deAcase_b/a-brl"/>
</dbReference>
<dbReference type="PANTHER" id="PTHR35882">
    <property type="entry name" value="PELA"/>
    <property type="match status" value="1"/>
</dbReference>